<name>A0AAE3IL06_9FIRM</name>
<protein>
    <submittedName>
        <fullName evidence="1">Uncharacterized protein</fullName>
    </submittedName>
</protein>
<dbReference type="Gene3D" id="1.25.10.10">
    <property type="entry name" value="Leucine-rich Repeat Variant"/>
    <property type="match status" value="1"/>
</dbReference>
<evidence type="ECO:0000313" key="2">
    <source>
        <dbReference type="Proteomes" id="UP001208131"/>
    </source>
</evidence>
<dbReference type="InterPro" id="IPR016024">
    <property type="entry name" value="ARM-type_fold"/>
</dbReference>
<evidence type="ECO:0000313" key="1">
    <source>
        <dbReference type="EMBL" id="MCU6706427.1"/>
    </source>
</evidence>
<accession>A0AAE3IL06</accession>
<dbReference type="RefSeq" id="WP_267301569.1">
    <property type="nucleotide sequence ID" value="NZ_JAOQJZ010000012.1"/>
</dbReference>
<organism evidence="1 2">
    <name type="scientific">Hominimerdicola aceti</name>
    <dbReference type="NCBI Taxonomy" id="2981726"/>
    <lineage>
        <taxon>Bacteria</taxon>
        <taxon>Bacillati</taxon>
        <taxon>Bacillota</taxon>
        <taxon>Clostridia</taxon>
        <taxon>Eubacteriales</taxon>
        <taxon>Oscillospiraceae</taxon>
        <taxon>Hominimerdicola</taxon>
    </lineage>
</organism>
<dbReference type="InterPro" id="IPR011989">
    <property type="entry name" value="ARM-like"/>
</dbReference>
<keyword evidence="2" id="KW-1185">Reference proteome</keyword>
<comment type="caution">
    <text evidence="1">The sequence shown here is derived from an EMBL/GenBank/DDBJ whole genome shotgun (WGS) entry which is preliminary data.</text>
</comment>
<proteinExistence type="predicted"/>
<dbReference type="SUPFAM" id="SSF48371">
    <property type="entry name" value="ARM repeat"/>
    <property type="match status" value="1"/>
</dbReference>
<gene>
    <name evidence="1" type="ORF">OCV57_10905</name>
</gene>
<dbReference type="EMBL" id="JAOQJZ010000012">
    <property type="protein sequence ID" value="MCU6706427.1"/>
    <property type="molecule type" value="Genomic_DNA"/>
</dbReference>
<dbReference type="Proteomes" id="UP001208131">
    <property type="component" value="Unassembled WGS sequence"/>
</dbReference>
<reference evidence="1 2" key="1">
    <citation type="journal article" date="2021" name="ISME Commun">
        <title>Automated analysis of genomic sequences facilitates high-throughput and comprehensive description of bacteria.</title>
        <authorList>
            <person name="Hitch T.C.A."/>
        </authorList>
    </citation>
    <scope>NUCLEOTIDE SEQUENCE [LARGE SCALE GENOMIC DNA]</scope>
    <source>
        <strain evidence="1 2">Sanger_31</strain>
    </source>
</reference>
<sequence>MAEENGTQLGKAYVQIVPSMQGLASELRRAFGDSMPDGHRFGSSLGGKVVSGFGSTIKKGFALAAKAGIATISAASAGIGAIVKSSASAYADYEQNIGGIETLFKDNADTIVKYASEAYKTAGISANDYMQNVTSFSASLLQGLGGDTAQAAEIANEAMVDMSDNANKMGTDISSIQNAYQGFAKQNYTMLDNLKLGYGGTQAEMARLINDSGVLGDSIKVNEKTVNSVSFDKMIEAIHKVQTELDITGTTSKEAATTVSGSLGSVKAAWANLMAGMGDKNADLKNLIKEMVSTVKTFAKNIMPVIKQALSGVTTLISELAPDIAAELPQLVSDLLPQIIEAGTQIFQALVKGISDNIGTITQAAITAITTIATALIQNTGPLVQALATIITTIAQALPTILPDLTEAIKQQMPLILQAILDSLPAIIECATQIIVTIAETLANNINLIVDGAVKIIDTLAMSLSDSDTAKKLTEAAFKIVFTLTKEIVKNLPDILASGILIAVEIVKGIAQGMVDFFAPVSDALSDKLLDLTDWFSRKWNDFKEWGSDMIQAFIDGIKEKWQSLKDTVCDVASSVKDFLGFSEPDKGPLSNFHTFAPDMMDLFAKGIADNEDTITMQFNRSLQPLMDTDIIPPSFLALPEKSVNNGGNDTMNKIIALLETYFPQLAQQGNIYLDGDKLTSKVDGKLGERVTSNERRLASV</sequence>
<dbReference type="AlphaFoldDB" id="A0AAE3IL06"/>